<keyword evidence="2" id="KW-1185">Reference proteome</keyword>
<reference evidence="1" key="1">
    <citation type="submission" date="2020-12" db="EMBL/GenBank/DDBJ databases">
        <title>Leucobacter sp. CAS1, isolated from Chromium sludge.</title>
        <authorList>
            <person name="Xu Z."/>
        </authorList>
    </citation>
    <scope>NUCLEOTIDE SEQUENCE</scope>
    <source>
        <strain evidence="1">CSA1</strain>
    </source>
</reference>
<organism evidence="1 2">
    <name type="scientific">Leucobacter chromiisoli</name>
    <dbReference type="NCBI Taxonomy" id="2796471"/>
    <lineage>
        <taxon>Bacteria</taxon>
        <taxon>Bacillati</taxon>
        <taxon>Actinomycetota</taxon>
        <taxon>Actinomycetes</taxon>
        <taxon>Micrococcales</taxon>
        <taxon>Microbacteriaceae</taxon>
        <taxon>Leucobacter</taxon>
    </lineage>
</organism>
<name>A0A934Q929_9MICO</name>
<protein>
    <submittedName>
        <fullName evidence="1">Uncharacterized protein</fullName>
    </submittedName>
</protein>
<comment type="caution">
    <text evidence="1">The sequence shown here is derived from an EMBL/GenBank/DDBJ whole genome shotgun (WGS) entry which is preliminary data.</text>
</comment>
<proteinExistence type="predicted"/>
<evidence type="ECO:0000313" key="2">
    <source>
        <dbReference type="Proteomes" id="UP000608530"/>
    </source>
</evidence>
<evidence type="ECO:0000313" key="1">
    <source>
        <dbReference type="EMBL" id="MBK0420465.1"/>
    </source>
</evidence>
<dbReference type="Proteomes" id="UP000608530">
    <property type="component" value="Unassembled WGS sequence"/>
</dbReference>
<gene>
    <name evidence="1" type="ORF">JD276_15685</name>
</gene>
<feature type="non-terminal residue" evidence="1">
    <location>
        <position position="81"/>
    </location>
</feature>
<dbReference type="RefSeq" id="WP_200116598.1">
    <property type="nucleotide sequence ID" value="NZ_JAEHOH010000040.1"/>
</dbReference>
<dbReference type="AlphaFoldDB" id="A0A934Q929"/>
<dbReference type="EMBL" id="JAEHOH010000040">
    <property type="protein sequence ID" value="MBK0420465.1"/>
    <property type="molecule type" value="Genomic_DNA"/>
</dbReference>
<sequence>MSEYTPTTDKVLSYIRGNAVMAGASADEAQAAASGWLASVEREAAARALEEAAAALKRPSEGAAYEVWAYGGGDWLRSRAA</sequence>
<accession>A0A934Q929</accession>